<protein>
    <recommendedName>
        <fullName evidence="7">Large ribosomal subunit protein uL11</fullName>
    </recommendedName>
</protein>
<evidence type="ECO:0000259" key="11">
    <source>
        <dbReference type="Pfam" id="PF03946"/>
    </source>
</evidence>
<name>A0ABQ1I886_9ALTE</name>
<keyword evidence="13" id="KW-1185">Reference proteome</keyword>
<keyword evidence="4 7" id="KW-0694">RNA-binding</keyword>
<comment type="caution">
    <text evidence="12">The sequence shown here is derived from an EMBL/GenBank/DDBJ whole genome shotgun (WGS) entry which is preliminary data.</text>
</comment>
<dbReference type="RefSeq" id="WP_055732957.1">
    <property type="nucleotide sequence ID" value="NZ_BMDY01000038.1"/>
</dbReference>
<keyword evidence="6 7" id="KW-0687">Ribonucleoprotein</keyword>
<dbReference type="SMART" id="SM00649">
    <property type="entry name" value="RL11"/>
    <property type="match status" value="1"/>
</dbReference>
<evidence type="ECO:0000256" key="2">
    <source>
        <dbReference type="ARBA" id="ARBA00022481"/>
    </source>
</evidence>
<dbReference type="PANTHER" id="PTHR11661:SF1">
    <property type="entry name" value="LARGE RIBOSOMAL SUBUNIT PROTEIN UL11M"/>
    <property type="match status" value="1"/>
</dbReference>
<comment type="PTM">
    <text evidence="7 9">One or more lysine residues are methylated.</text>
</comment>
<dbReference type="Proteomes" id="UP000651977">
    <property type="component" value="Unassembled WGS sequence"/>
</dbReference>
<feature type="domain" description="Large ribosomal subunit protein uL11 N-terminal" evidence="11">
    <location>
        <begin position="9"/>
        <end position="67"/>
    </location>
</feature>
<dbReference type="InterPro" id="IPR006519">
    <property type="entry name" value="Ribosomal_uL11_bac-typ"/>
</dbReference>
<dbReference type="InterPro" id="IPR000911">
    <property type="entry name" value="Ribosomal_uL11"/>
</dbReference>
<comment type="subunit">
    <text evidence="7">Part of the ribosomal stalk of the 50S ribosomal subunit. Interacts with L10 and the large rRNA to form the base of the stalk. L10 forms an elongated spine to which L12 dimers bind in a sequential fashion forming a multimeric L10(L12)X complex.</text>
</comment>
<evidence type="ECO:0000256" key="1">
    <source>
        <dbReference type="ARBA" id="ARBA00010537"/>
    </source>
</evidence>
<dbReference type="PROSITE" id="PS00359">
    <property type="entry name" value="RIBOSOMAL_L11"/>
    <property type="match status" value="1"/>
</dbReference>
<keyword evidence="3 7" id="KW-0699">rRNA-binding</keyword>
<dbReference type="SUPFAM" id="SSF46906">
    <property type="entry name" value="Ribosomal protein L11, C-terminal domain"/>
    <property type="match status" value="1"/>
</dbReference>
<keyword evidence="5 7" id="KW-0689">Ribosomal protein</keyword>
<dbReference type="InterPro" id="IPR020785">
    <property type="entry name" value="Ribosomal_uL11_CS"/>
</dbReference>
<evidence type="ECO:0000256" key="4">
    <source>
        <dbReference type="ARBA" id="ARBA00022884"/>
    </source>
</evidence>
<dbReference type="InterPro" id="IPR020783">
    <property type="entry name" value="Ribosomal_uL11_C"/>
</dbReference>
<dbReference type="CDD" id="cd00349">
    <property type="entry name" value="Ribosomal_L11"/>
    <property type="match status" value="1"/>
</dbReference>
<gene>
    <name evidence="7 12" type="primary">rplK</name>
    <name evidence="12" type="ORF">GCM10007414_38050</name>
</gene>
<evidence type="ECO:0000256" key="9">
    <source>
        <dbReference type="RuleBase" id="RU003979"/>
    </source>
</evidence>
<dbReference type="Gene3D" id="3.30.1550.10">
    <property type="entry name" value="Ribosomal protein L11/L12, N-terminal domain"/>
    <property type="match status" value="1"/>
</dbReference>
<accession>A0ABQ1I886</accession>
<dbReference type="SUPFAM" id="SSF54747">
    <property type="entry name" value="Ribosomal L11/L12e N-terminal domain"/>
    <property type="match status" value="1"/>
</dbReference>
<dbReference type="Pfam" id="PF00298">
    <property type="entry name" value="Ribosomal_L11"/>
    <property type="match status" value="1"/>
</dbReference>
<dbReference type="EMBL" id="BMDY01000038">
    <property type="protein sequence ID" value="GGB21034.1"/>
    <property type="molecule type" value="Genomic_DNA"/>
</dbReference>
<feature type="domain" description="Large ribosomal subunit protein uL11 C-terminal" evidence="10">
    <location>
        <begin position="72"/>
        <end position="140"/>
    </location>
</feature>
<evidence type="ECO:0000259" key="10">
    <source>
        <dbReference type="Pfam" id="PF00298"/>
    </source>
</evidence>
<evidence type="ECO:0000256" key="7">
    <source>
        <dbReference type="HAMAP-Rule" id="MF_00736"/>
    </source>
</evidence>
<dbReference type="InterPro" id="IPR036769">
    <property type="entry name" value="Ribosomal_uL11_C_sf"/>
</dbReference>
<comment type="function">
    <text evidence="7 9">Forms part of the ribosomal stalk which helps the ribosome interact with GTP-bound translation factors.</text>
</comment>
<dbReference type="InterPro" id="IPR036796">
    <property type="entry name" value="Ribosomal_uL11_N_sf"/>
</dbReference>
<evidence type="ECO:0000256" key="5">
    <source>
        <dbReference type="ARBA" id="ARBA00022980"/>
    </source>
</evidence>
<evidence type="ECO:0000313" key="13">
    <source>
        <dbReference type="Proteomes" id="UP000651977"/>
    </source>
</evidence>
<keyword evidence="2 7" id="KW-0488">Methylation</keyword>
<evidence type="ECO:0000256" key="3">
    <source>
        <dbReference type="ARBA" id="ARBA00022730"/>
    </source>
</evidence>
<dbReference type="HAMAP" id="MF_00736">
    <property type="entry name" value="Ribosomal_uL11"/>
    <property type="match status" value="1"/>
</dbReference>
<sequence length="142" mass="14749">MAKKVQAYIKLQVAAGAANPSPPVGPALGQHGVNIMEFCKAFNAKTDSLEKGAPVPVVITVYADRSFTFETKTPPASYLLKKAAGIKSGSGVPNKTKVGTVTRAQLEEIANTKAVDMTGADLDAMVRSIEGSARSMGLVVEG</sequence>
<dbReference type="Pfam" id="PF03946">
    <property type="entry name" value="Ribosomal_L11_N"/>
    <property type="match status" value="1"/>
</dbReference>
<proteinExistence type="inferred from homology"/>
<comment type="similarity">
    <text evidence="1 7 8">Belongs to the universal ribosomal protein uL11 family.</text>
</comment>
<dbReference type="GO" id="GO:0005840">
    <property type="term" value="C:ribosome"/>
    <property type="evidence" value="ECO:0007669"/>
    <property type="project" value="UniProtKB-KW"/>
</dbReference>
<reference evidence="13" key="1">
    <citation type="journal article" date="2019" name="Int. J. Syst. Evol. Microbiol.">
        <title>The Global Catalogue of Microorganisms (GCM) 10K type strain sequencing project: providing services to taxonomists for standard genome sequencing and annotation.</title>
        <authorList>
            <consortium name="The Broad Institute Genomics Platform"/>
            <consortium name="The Broad Institute Genome Sequencing Center for Infectious Disease"/>
            <person name="Wu L."/>
            <person name="Ma J."/>
        </authorList>
    </citation>
    <scope>NUCLEOTIDE SEQUENCE [LARGE SCALE GENOMIC DNA]</scope>
    <source>
        <strain evidence="13">CGMCC 1.10131</strain>
    </source>
</reference>
<dbReference type="InterPro" id="IPR020784">
    <property type="entry name" value="Ribosomal_uL11_N"/>
</dbReference>
<dbReference type="Gene3D" id="1.10.10.250">
    <property type="entry name" value="Ribosomal protein L11, C-terminal domain"/>
    <property type="match status" value="1"/>
</dbReference>
<evidence type="ECO:0000313" key="12">
    <source>
        <dbReference type="EMBL" id="GGB21034.1"/>
    </source>
</evidence>
<dbReference type="NCBIfam" id="TIGR01632">
    <property type="entry name" value="L11_bact"/>
    <property type="match status" value="1"/>
</dbReference>
<organism evidence="12 13">
    <name type="scientific">Agarivorans gilvus</name>
    <dbReference type="NCBI Taxonomy" id="680279"/>
    <lineage>
        <taxon>Bacteria</taxon>
        <taxon>Pseudomonadati</taxon>
        <taxon>Pseudomonadota</taxon>
        <taxon>Gammaproteobacteria</taxon>
        <taxon>Alteromonadales</taxon>
        <taxon>Alteromonadaceae</taxon>
        <taxon>Agarivorans</taxon>
    </lineage>
</organism>
<dbReference type="PANTHER" id="PTHR11661">
    <property type="entry name" value="60S RIBOSOMAL PROTEIN L12"/>
    <property type="match status" value="1"/>
</dbReference>
<evidence type="ECO:0000256" key="8">
    <source>
        <dbReference type="RuleBase" id="RU003978"/>
    </source>
</evidence>
<evidence type="ECO:0000256" key="6">
    <source>
        <dbReference type="ARBA" id="ARBA00023274"/>
    </source>
</evidence>